<reference evidence="2 3" key="1">
    <citation type="journal article" date="2012" name="Nucleic Acids Res.">
        <title>Sequencing of the smallest Apicomplexan genome from the human pathogen Babesia microti.</title>
        <authorList>
            <person name="Cornillot E."/>
            <person name="Hadj-Kaddour K."/>
            <person name="Dassouli A."/>
            <person name="Noel B."/>
            <person name="Ranwez V."/>
            <person name="Vacherie B."/>
            <person name="Augagneur Y."/>
            <person name="Bres V."/>
            <person name="Duclos A."/>
            <person name="Randazzo S."/>
            <person name="Carcy B."/>
            <person name="Debierre-Grockiego F."/>
            <person name="Delbecq S."/>
            <person name="Moubri-Menage K."/>
            <person name="Shams-Eldin H."/>
            <person name="Usmani-Brown S."/>
            <person name="Bringaud F."/>
            <person name="Wincker P."/>
            <person name="Vivares C.P."/>
            <person name="Schwarz R.T."/>
            <person name="Schetters T.P."/>
            <person name="Krause P.J."/>
            <person name="Gorenflot A."/>
            <person name="Berry V."/>
            <person name="Barbe V."/>
            <person name="Ben Mamoun C."/>
        </authorList>
    </citation>
    <scope>NUCLEOTIDE SEQUENCE [LARGE SCALE GENOMIC DNA]</scope>
    <source>
        <strain evidence="2 3">RI</strain>
    </source>
</reference>
<protein>
    <submittedName>
        <fullName evidence="2">DmX-like protein 1</fullName>
    </submittedName>
</protein>
<proteinExistence type="predicted"/>
<organism evidence="2 3">
    <name type="scientific">Babesia microti (strain RI)</name>
    <dbReference type="NCBI Taxonomy" id="1133968"/>
    <lineage>
        <taxon>Eukaryota</taxon>
        <taxon>Sar</taxon>
        <taxon>Alveolata</taxon>
        <taxon>Apicomplexa</taxon>
        <taxon>Aconoidasida</taxon>
        <taxon>Piroplasmida</taxon>
        <taxon>Babesiidae</taxon>
        <taxon>Babesia</taxon>
    </lineage>
</organism>
<reference evidence="2 3" key="2">
    <citation type="journal article" date="2013" name="PLoS ONE">
        <title>Whole genome mapping and re-organization of the nuclear and mitochondrial genomes of Babesia microti isolates.</title>
        <authorList>
            <person name="Cornillot E."/>
            <person name="Dassouli A."/>
            <person name="Garg A."/>
            <person name="Pachikara N."/>
            <person name="Randazzo S."/>
            <person name="Depoix D."/>
            <person name="Carcy B."/>
            <person name="Delbecq S."/>
            <person name="Frutos R."/>
            <person name="Silva J.C."/>
            <person name="Sutton R."/>
            <person name="Krause P.J."/>
            <person name="Mamoun C.B."/>
        </authorList>
    </citation>
    <scope>NUCLEOTIDE SEQUENCE [LARGE SCALE GENOMIC DNA]</scope>
    <source>
        <strain evidence="2 3">RI</strain>
    </source>
</reference>
<accession>I7IPB8</accession>
<dbReference type="Proteomes" id="UP000002899">
    <property type="component" value="Chromosome I"/>
</dbReference>
<evidence type="ECO:0000313" key="3">
    <source>
        <dbReference type="Proteomes" id="UP000002899"/>
    </source>
</evidence>
<dbReference type="RefSeq" id="XP_012647439.1">
    <property type="nucleotide sequence ID" value="XM_012791985.1"/>
</dbReference>
<dbReference type="PANTHER" id="PTHR13950">
    <property type="entry name" value="RABCONNECTIN-RELATED"/>
    <property type="match status" value="1"/>
</dbReference>
<sequence length="1653" mass="182403">MYLRILDIQKGVQNPFVLAKSPGESKGLNLYIAPLPKDAIERIKKHGKPKVSARKRLEGKNINSIKSIDRIDTGFHMHNYIVKTKMKFYRSNHNSKNSANKFIISNISCEESERWDQFDAKVTKFGKKGFQCISFSHKVIRAHWKPEETKNKPNRGKFEIRNFGIPKPQGSFVVLTSDGVLRLFVIRNGKSLSSLSITINQHSPRRLRWIWVVDECKTKKEAIKYPINDKFDFSDLIVWSTQYYGGGIVGIYRIRGIDSANLHVWADCILTANSVNLKLCGRGITKATYSWTGNKYIACRIVESREQIQDCSASGEWVMLIQNDDLRNQYQGRAFSRILPPVALTLAGRHNRVKVIITPYALLKGTGTGIGVNAKMSSCSQMKDIKYGVYTMSTVTARVDSDSLASLCGISGYIKSILLENHMDYRSTVVVLYPNSLHVCLMECLNPCQTLYLNAVNLAPWCAHVAVDISAVTLGQFSLIAVLSGDTVALFSLKRDLSLHNLCVIDVGTGEGKRSVFKLWCVGPEAATLQVNSSLVSLFVASEGSAGAEGAGLNIVRHEYTFPPLMPAASACGCNHFANANHFAAALVKFGQFSLLRRFLQLQNSNSHIFSFDVLRMMASAGGPCGRPAVDGIAKFFTEVPWDDADFRDVDMNAFLGNGVQNKRASFVGSSFASAQFKLMAAVIGNSDQDCFPFLSNANGETTSLAYWARMYGRDIELVEYLASAFTGRDDVFTLVHRLQVGQWVSSAPALAKLADWVIKELVRIVKSQVDTQNDAMDHLGLWCIATNKVRLFASLTRLQKNEKLANFLLNDFSDPQWRANAEKNAFASISKQRYHIAVGFFILADKWEEAVSLVDQRINCQSWSLLLKRLRPDVPFHAPNPDSDPNEASSFNFITEAHDVSVQKLLNFAATFGPYALYLVATRFGVDYFKPLLVQLLLPVDLVQLVESADWPTAEAILDCLPECAHLNLPTVPLATVGLAHGLWHSSPKRLVHALKTAAVALYICHGAKSATGQGMDIALLCLVAALAVISNGNLSNMKSSQRLISLAERALVGSADICESIHLLWDITESPNCSSSAHFLGVFEFDRSIDSLFNLRVLFHAIVQVFNLLQVLRRLNEIDHRTCAPIYSLNVESCDGEDKIDAEDVVLDLDHHFCLDSYLSHIDLAEIERIHSPIDLYTDADESYSALVSVTNRTCNVWLRTCTRDYFCLDMLQRLQWELCVFADDFSSKLVPCDPAPSPPADDSLLTVPAGKLLGLTNQAQFNELISFIDGPMAGLLFRDWSYRSESAVPMPSEESSNSMSADRCTSGCLFTICSLLKKLKGKNISSFKGPSGVYSAGVLSGGMAVLVTSISDPDHLSPGVYKVDISLADCFAILHTLKNCHINVSLSRNHARLAIIDSFGWINVYKIPQPRNGLLNSKAREKNLTLSGIHCFTFRSGDHGKALTWVFRGDNQGPLLATITGCPSDRSRAALDMDTVGDWVCMGKNKYPNGQQLSFWLLYAGREEPSLGLSAGVDSDVAFTCVAATIVGEVTRLFVGDDGGCVRVLDVSKNMVRVSGVVNCLGEAIVEVICCEEYLLVIGAKATAITLPLDLGPGISRAWKIVSLLDNLEMTCVRAAKLASSRLLVIFGMTCPDRLLIHHAHLPHDWTTHD</sequence>
<dbReference type="PANTHER" id="PTHR13950:SF9">
    <property type="entry name" value="RABCONNECTIN-3A"/>
    <property type="match status" value="1"/>
</dbReference>
<feature type="domain" description="RAVE complex protein Rav1 C-terminal" evidence="1">
    <location>
        <begin position="768"/>
        <end position="861"/>
    </location>
</feature>
<dbReference type="InterPro" id="IPR022033">
    <property type="entry name" value="Rav1p_C"/>
</dbReference>
<dbReference type="Pfam" id="PF12234">
    <property type="entry name" value="Rav1p_C"/>
    <property type="match status" value="1"/>
</dbReference>
<reference evidence="2 3" key="3">
    <citation type="journal article" date="2016" name="Sci. Rep.">
        <title>Genome-wide diversity and gene expression profiling of Babesia microti isolates identify polymorphic genes that mediate host-pathogen interactions.</title>
        <authorList>
            <person name="Silva J.C."/>
            <person name="Cornillot E."/>
            <person name="McCracken C."/>
            <person name="Usmani-Brown S."/>
            <person name="Dwivedi A."/>
            <person name="Ifeonu O.O."/>
            <person name="Crabtree J."/>
            <person name="Gotia H.T."/>
            <person name="Virji A.Z."/>
            <person name="Reynes C."/>
            <person name="Colinge J."/>
            <person name="Kumar V."/>
            <person name="Lawres L."/>
            <person name="Pazzi J.E."/>
            <person name="Pablo J.V."/>
            <person name="Hung C."/>
            <person name="Brancato J."/>
            <person name="Kumari P."/>
            <person name="Orvis J."/>
            <person name="Tretina K."/>
            <person name="Chibucos M."/>
            <person name="Ott S."/>
            <person name="Sadzewicz L."/>
            <person name="Sengamalay N."/>
            <person name="Shetty A.C."/>
            <person name="Su Q."/>
            <person name="Tallon L."/>
            <person name="Fraser C.M."/>
            <person name="Frutos R."/>
            <person name="Molina D.M."/>
            <person name="Krause P.J."/>
            <person name="Ben Mamoun C."/>
        </authorList>
    </citation>
    <scope>NUCLEOTIDE SEQUENCE [LARGE SCALE GENOMIC DNA]</scope>
    <source>
        <strain evidence="2 3">RI</strain>
    </source>
</reference>
<dbReference type="VEuPathDB" id="PiroplasmaDB:BMR1_01G01860"/>
<name>I7IPB8_BABMR</name>
<dbReference type="EMBL" id="FO082871">
    <property type="protein sequence ID" value="CCF72830.1"/>
    <property type="molecule type" value="Genomic_DNA"/>
</dbReference>
<evidence type="ECO:0000259" key="1">
    <source>
        <dbReference type="Pfam" id="PF12234"/>
    </source>
</evidence>
<dbReference type="GO" id="GO:0007035">
    <property type="term" value="P:vacuolar acidification"/>
    <property type="evidence" value="ECO:0007669"/>
    <property type="project" value="TreeGrafter"/>
</dbReference>
<dbReference type="GO" id="GO:0043291">
    <property type="term" value="C:RAVE complex"/>
    <property type="evidence" value="ECO:0007669"/>
    <property type="project" value="TreeGrafter"/>
</dbReference>
<dbReference type="OrthoDB" id="342131at2759"/>
<gene>
    <name evidence="2" type="ORF">BMR1_01G01860</name>
</gene>
<dbReference type="InterPro" id="IPR052208">
    <property type="entry name" value="DmX-like/RAVE_component"/>
</dbReference>
<dbReference type="GeneID" id="24423444"/>
<keyword evidence="3" id="KW-1185">Reference proteome</keyword>
<evidence type="ECO:0000313" key="2">
    <source>
        <dbReference type="EMBL" id="CCF72830.1"/>
    </source>
</evidence>
<dbReference type="KEGG" id="bmic:BMR1_01G01860"/>